<protein>
    <submittedName>
        <fullName evidence="2">Uncharacterized protein</fullName>
    </submittedName>
</protein>
<feature type="signal peptide" evidence="1">
    <location>
        <begin position="1"/>
        <end position="23"/>
    </location>
</feature>
<accession>A0ABP8IQV5</accession>
<evidence type="ECO:0000256" key="1">
    <source>
        <dbReference type="SAM" id="SignalP"/>
    </source>
</evidence>
<feature type="chain" id="PRO_5045672966" evidence="1">
    <location>
        <begin position="24"/>
        <end position="73"/>
    </location>
</feature>
<comment type="caution">
    <text evidence="2">The sequence shown here is derived from an EMBL/GenBank/DDBJ whole genome shotgun (WGS) entry which is preliminary data.</text>
</comment>
<proteinExistence type="predicted"/>
<sequence>MKALLKFFLLLALIIGGKLTKQAAPATVANVSAPATHRNAPVVLVHQVLTSEPVAPATQQPPQLGSTVIMEMF</sequence>
<keyword evidence="3" id="KW-1185">Reference proteome</keyword>
<reference evidence="3" key="1">
    <citation type="journal article" date="2019" name="Int. J. Syst. Evol. Microbiol.">
        <title>The Global Catalogue of Microorganisms (GCM) 10K type strain sequencing project: providing services to taxonomists for standard genome sequencing and annotation.</title>
        <authorList>
            <consortium name="The Broad Institute Genomics Platform"/>
            <consortium name="The Broad Institute Genome Sequencing Center for Infectious Disease"/>
            <person name="Wu L."/>
            <person name="Ma J."/>
        </authorList>
    </citation>
    <scope>NUCLEOTIDE SEQUENCE [LARGE SCALE GENOMIC DNA]</scope>
    <source>
        <strain evidence="3">JCM 17923</strain>
    </source>
</reference>
<evidence type="ECO:0000313" key="2">
    <source>
        <dbReference type="EMBL" id="GAA4366420.1"/>
    </source>
</evidence>
<dbReference type="Proteomes" id="UP001501153">
    <property type="component" value="Unassembled WGS sequence"/>
</dbReference>
<keyword evidence="1" id="KW-0732">Signal</keyword>
<organism evidence="2 3">
    <name type="scientific">Hymenobacter saemangeumensis</name>
    <dbReference type="NCBI Taxonomy" id="1084522"/>
    <lineage>
        <taxon>Bacteria</taxon>
        <taxon>Pseudomonadati</taxon>
        <taxon>Bacteroidota</taxon>
        <taxon>Cytophagia</taxon>
        <taxon>Cytophagales</taxon>
        <taxon>Hymenobacteraceae</taxon>
        <taxon>Hymenobacter</taxon>
    </lineage>
</organism>
<name>A0ABP8IQV5_9BACT</name>
<evidence type="ECO:0000313" key="3">
    <source>
        <dbReference type="Proteomes" id="UP001501153"/>
    </source>
</evidence>
<dbReference type="RefSeq" id="WP_345237662.1">
    <property type="nucleotide sequence ID" value="NZ_BAABGZ010000076.1"/>
</dbReference>
<dbReference type="EMBL" id="BAABGZ010000076">
    <property type="protein sequence ID" value="GAA4366420.1"/>
    <property type="molecule type" value="Genomic_DNA"/>
</dbReference>
<gene>
    <name evidence="2" type="ORF">GCM10023185_37550</name>
</gene>